<feature type="region of interest" description="Disordered" evidence="1">
    <location>
        <begin position="691"/>
        <end position="728"/>
    </location>
</feature>
<feature type="compositionally biased region" description="Low complexity" evidence="1">
    <location>
        <begin position="289"/>
        <end position="305"/>
    </location>
</feature>
<organism evidence="3 4">
    <name type="scientific">Chara braunii</name>
    <name type="common">Braun's stonewort</name>
    <dbReference type="NCBI Taxonomy" id="69332"/>
    <lineage>
        <taxon>Eukaryota</taxon>
        <taxon>Viridiplantae</taxon>
        <taxon>Streptophyta</taxon>
        <taxon>Charophyceae</taxon>
        <taxon>Charales</taxon>
        <taxon>Characeae</taxon>
        <taxon>Chara</taxon>
    </lineage>
</organism>
<evidence type="ECO:0000313" key="4">
    <source>
        <dbReference type="Proteomes" id="UP000265515"/>
    </source>
</evidence>
<feature type="compositionally biased region" description="Low complexity" evidence="1">
    <location>
        <begin position="38"/>
        <end position="57"/>
    </location>
</feature>
<feature type="signal peptide" evidence="2">
    <location>
        <begin position="1"/>
        <end position="26"/>
    </location>
</feature>
<feature type="region of interest" description="Disordered" evidence="1">
    <location>
        <begin position="35"/>
        <end position="63"/>
    </location>
</feature>
<proteinExistence type="predicted"/>
<dbReference type="EMBL" id="BFEA01000128">
    <property type="protein sequence ID" value="GBG70258.1"/>
    <property type="molecule type" value="Genomic_DNA"/>
</dbReference>
<evidence type="ECO:0000313" key="3">
    <source>
        <dbReference type="EMBL" id="GBG70258.1"/>
    </source>
</evidence>
<evidence type="ECO:0000256" key="1">
    <source>
        <dbReference type="SAM" id="MobiDB-lite"/>
    </source>
</evidence>
<feature type="chain" id="PRO_5017434809" evidence="2">
    <location>
        <begin position="27"/>
        <end position="855"/>
    </location>
</feature>
<dbReference type="AlphaFoldDB" id="A0A388KJU1"/>
<gene>
    <name evidence="3" type="ORF">CBR_g6387</name>
</gene>
<accession>A0A388KJU1</accession>
<evidence type="ECO:0000256" key="2">
    <source>
        <dbReference type="SAM" id="SignalP"/>
    </source>
</evidence>
<dbReference type="Proteomes" id="UP000265515">
    <property type="component" value="Unassembled WGS sequence"/>
</dbReference>
<keyword evidence="2" id="KW-0732">Signal</keyword>
<keyword evidence="4" id="KW-1185">Reference proteome</keyword>
<sequence length="855" mass="93833">MEAQVLACLLLLLTLIGVRMPRHVYGEDNLSNRGVAEAARPSARPDVRSPSSSPVSATNQVSGTGMSHPYVEKDFLVFGAVVFDHARGVEGRRQLGRWWRDHAQRCEFDVVVEIDGKASTLSCLVPGYTLRIRERMLADKFNSRDGAVVGSVSVHTNDRRRRVLGKRNDQEGEREEDDADGHADAKHRNHGGPIGARKEILEVRVQHGLEHEETQSSVLWKRSFWIDRHMRTLCVNVDAYAIWRNYELFSEEKQEEEEEEEEDGVVASGSHRQLERHKGGMTVRRRRTAAGLAGSRRSSSSEMRAETSTVLVPSAYLIRAERSSLELGHLIMSARTREAVMAAAAALKDTCPWLETWDRMGQRQPSTESDYFEAAHPTASCGRDEGWESHHDFDHNGHPLTAAEGQRSFSSCVFRFDRRAPYCQHHSGAAATSPAISRATTQEQGARNGTVVSFCPQQRWRYSEKWSEHDGGGGGGVESQDKYLISQFAGRRCTYYSSDCPLPTSMTASQFLESDTECGAEDRSARLSECGQHHPRINAAAVGSVDDDRACTASEGRKGRGLFMAEEGEDMPLTSSRVDDDVNDRSGHGVMAPVVIGVASELAAIATTIACLLLAVRFRRWVVVALKALLSELLLMRSGSGSAPASSSPTAIAVAEPSESDDCWMAKPPHALDFQWTLHSSLRTMEARQSNSAWVGAHHERSGKSAAGTDLSPADPDSPHAEPAAAAAAAATARPWTLRTVAPSLEAVGTTSDSFGYLKHRSGGSSKYPRGGANETVLASGESSASQFWDQVERLCFRSSSFDQPLIGNYNCDALRISGSSNESSDRSQPPTAMMCRWNRDKAGRLQREEIFRVD</sequence>
<name>A0A388KJU1_CHABU</name>
<dbReference type="Gramene" id="GBG70258">
    <property type="protein sequence ID" value="GBG70258"/>
    <property type="gene ID" value="CBR_g6387"/>
</dbReference>
<feature type="compositionally biased region" description="Acidic residues" evidence="1">
    <location>
        <begin position="254"/>
        <end position="264"/>
    </location>
</feature>
<feature type="region of interest" description="Disordered" evidence="1">
    <location>
        <begin position="160"/>
        <end position="196"/>
    </location>
</feature>
<comment type="caution">
    <text evidence="3">The sequence shown here is derived from an EMBL/GenBank/DDBJ whole genome shotgun (WGS) entry which is preliminary data.</text>
</comment>
<reference evidence="3 4" key="1">
    <citation type="journal article" date="2018" name="Cell">
        <title>The Chara Genome: Secondary Complexity and Implications for Plant Terrestrialization.</title>
        <authorList>
            <person name="Nishiyama T."/>
            <person name="Sakayama H."/>
            <person name="Vries J.D."/>
            <person name="Buschmann H."/>
            <person name="Saint-Marcoux D."/>
            <person name="Ullrich K.K."/>
            <person name="Haas F.B."/>
            <person name="Vanderstraeten L."/>
            <person name="Becker D."/>
            <person name="Lang D."/>
            <person name="Vosolsobe S."/>
            <person name="Rombauts S."/>
            <person name="Wilhelmsson P.K.I."/>
            <person name="Janitza P."/>
            <person name="Kern R."/>
            <person name="Heyl A."/>
            <person name="Rumpler F."/>
            <person name="Villalobos L.I.A.C."/>
            <person name="Clay J.M."/>
            <person name="Skokan R."/>
            <person name="Toyoda A."/>
            <person name="Suzuki Y."/>
            <person name="Kagoshima H."/>
            <person name="Schijlen E."/>
            <person name="Tajeshwar N."/>
            <person name="Catarino B."/>
            <person name="Hetherington A.J."/>
            <person name="Saltykova A."/>
            <person name="Bonnot C."/>
            <person name="Breuninger H."/>
            <person name="Symeonidi A."/>
            <person name="Radhakrishnan G.V."/>
            <person name="Van Nieuwerburgh F."/>
            <person name="Deforce D."/>
            <person name="Chang C."/>
            <person name="Karol K.G."/>
            <person name="Hedrich R."/>
            <person name="Ulvskov P."/>
            <person name="Glockner G."/>
            <person name="Delwiche C.F."/>
            <person name="Petrasek J."/>
            <person name="Van de Peer Y."/>
            <person name="Friml J."/>
            <person name="Beilby M."/>
            <person name="Dolan L."/>
            <person name="Kohara Y."/>
            <person name="Sugano S."/>
            <person name="Fujiyama A."/>
            <person name="Delaux P.-M."/>
            <person name="Quint M."/>
            <person name="TheiBen G."/>
            <person name="Hagemann M."/>
            <person name="Harholt J."/>
            <person name="Dunand C."/>
            <person name="Zachgo S."/>
            <person name="Langdale J."/>
            <person name="Maumus F."/>
            <person name="Straeten D.V.D."/>
            <person name="Gould S.B."/>
            <person name="Rensing S.A."/>
        </authorList>
    </citation>
    <scope>NUCLEOTIDE SEQUENCE [LARGE SCALE GENOMIC DNA]</scope>
    <source>
        <strain evidence="3 4">S276</strain>
    </source>
</reference>
<protein>
    <submittedName>
        <fullName evidence="3">Uncharacterized protein</fullName>
    </submittedName>
</protein>
<feature type="region of interest" description="Disordered" evidence="1">
    <location>
        <begin position="254"/>
        <end position="305"/>
    </location>
</feature>